<feature type="domain" description="Xylose isomerase-like TIM barrel" evidence="1">
    <location>
        <begin position="85"/>
        <end position="347"/>
    </location>
</feature>
<dbReference type="PANTHER" id="PTHR12110:SF21">
    <property type="entry name" value="XYLOSE ISOMERASE-LIKE TIM BARREL DOMAIN-CONTAINING PROTEIN"/>
    <property type="match status" value="1"/>
</dbReference>
<dbReference type="RefSeq" id="XP_028471687.1">
    <property type="nucleotide sequence ID" value="XM_028621052.1"/>
</dbReference>
<dbReference type="EMBL" id="RSCE01000024">
    <property type="protein sequence ID" value="RSH76540.1"/>
    <property type="molecule type" value="Genomic_DNA"/>
</dbReference>
<evidence type="ECO:0000313" key="2">
    <source>
        <dbReference type="EMBL" id="RSH76540.1"/>
    </source>
</evidence>
<dbReference type="GeneID" id="39590072"/>
<comment type="caution">
    <text evidence="2">The sequence shown here is derived from an EMBL/GenBank/DDBJ whole genome shotgun (WGS) entry which is preliminary data.</text>
</comment>
<dbReference type="InterPro" id="IPR050312">
    <property type="entry name" value="IolE/XylAMocC-like"/>
</dbReference>
<gene>
    <name evidence="2" type="ORF">EHS24_005529</name>
</gene>
<accession>A0A427XCC8</accession>
<dbReference type="InterPro" id="IPR036237">
    <property type="entry name" value="Xyl_isomerase-like_sf"/>
</dbReference>
<evidence type="ECO:0000259" key="1">
    <source>
        <dbReference type="Pfam" id="PF01261"/>
    </source>
</evidence>
<dbReference type="Pfam" id="PF01261">
    <property type="entry name" value="AP_endonuc_2"/>
    <property type="match status" value="1"/>
</dbReference>
<dbReference type="SUPFAM" id="SSF51658">
    <property type="entry name" value="Xylose isomerase-like"/>
    <property type="match status" value="1"/>
</dbReference>
<name>A0A427XCC8_9TREE</name>
<dbReference type="OrthoDB" id="5360893at2759"/>
<sequence>MTVTNSFEGIRFGVATASLGMASCHTLELKFSALQKAGFKYLELGFGEYMAWVRLQTPDLPASTCPPAWSEADEPDPSDDAIWAALYAKAPDMITYAASFGLTILMLQPLNQFDGYAPGTERAKWVKAKAERWLPLCSKLGIEQLQVGSNDFRDATDDLDIAAADLRWLAELGARQPRPVKIAYESWCFSWRVPDFETVWDIVQRGDHPNLGLCFDTAHTPLAPSYGWDPVTGNGWTDKEFEGVLDRIRAIPGDKIFYVELSDVLAPTTPLGKGSDFDAWRINANSPRGDSFVWAVCGRPIPLVGRHAGLAVRGEDDMGGARVVQQVKAVLSTGFKGPMMFEMFEAIRMEQDDPEIPAQYAEACARAEHLLRKAVDG</sequence>
<dbReference type="Proteomes" id="UP000279236">
    <property type="component" value="Unassembled WGS sequence"/>
</dbReference>
<protein>
    <recommendedName>
        <fullName evidence="1">Xylose isomerase-like TIM barrel domain-containing protein</fullName>
    </recommendedName>
</protein>
<proteinExistence type="predicted"/>
<dbReference type="STRING" id="105984.A0A427XCC8"/>
<keyword evidence="3" id="KW-1185">Reference proteome</keyword>
<dbReference type="Gene3D" id="3.20.20.150">
    <property type="entry name" value="Divalent-metal-dependent TIM barrel enzymes"/>
    <property type="match status" value="1"/>
</dbReference>
<dbReference type="InterPro" id="IPR013022">
    <property type="entry name" value="Xyl_isomerase-like_TIM-brl"/>
</dbReference>
<dbReference type="AlphaFoldDB" id="A0A427XCC8"/>
<organism evidence="2 3">
    <name type="scientific">Apiotrichum porosum</name>
    <dbReference type="NCBI Taxonomy" id="105984"/>
    <lineage>
        <taxon>Eukaryota</taxon>
        <taxon>Fungi</taxon>
        <taxon>Dikarya</taxon>
        <taxon>Basidiomycota</taxon>
        <taxon>Agaricomycotina</taxon>
        <taxon>Tremellomycetes</taxon>
        <taxon>Trichosporonales</taxon>
        <taxon>Trichosporonaceae</taxon>
        <taxon>Apiotrichum</taxon>
    </lineage>
</organism>
<evidence type="ECO:0000313" key="3">
    <source>
        <dbReference type="Proteomes" id="UP000279236"/>
    </source>
</evidence>
<reference evidence="2 3" key="1">
    <citation type="submission" date="2018-11" db="EMBL/GenBank/DDBJ databases">
        <title>Genome sequence of Apiotrichum porosum DSM 27194.</title>
        <authorList>
            <person name="Aliyu H."/>
            <person name="Gorte O."/>
            <person name="Ochsenreither K."/>
        </authorList>
    </citation>
    <scope>NUCLEOTIDE SEQUENCE [LARGE SCALE GENOMIC DNA]</scope>
    <source>
        <strain evidence="2 3">DSM 27194</strain>
    </source>
</reference>
<dbReference type="PANTHER" id="PTHR12110">
    <property type="entry name" value="HYDROXYPYRUVATE ISOMERASE"/>
    <property type="match status" value="1"/>
</dbReference>